<evidence type="ECO:0000256" key="5">
    <source>
        <dbReference type="ARBA" id="ARBA00023136"/>
    </source>
</evidence>
<dbReference type="PANTHER" id="PTHR30294">
    <property type="entry name" value="MEMBRANE COMPONENT OF ABC TRANSPORTER YHHJ-RELATED"/>
    <property type="match status" value="1"/>
</dbReference>
<evidence type="ECO:0000256" key="2">
    <source>
        <dbReference type="ARBA" id="ARBA00022475"/>
    </source>
</evidence>
<keyword evidence="2" id="KW-1003">Cell membrane</keyword>
<feature type="transmembrane region" description="Helical" evidence="7">
    <location>
        <begin position="255"/>
        <end position="284"/>
    </location>
</feature>
<feature type="compositionally biased region" description="Polar residues" evidence="6">
    <location>
        <begin position="8"/>
        <end position="23"/>
    </location>
</feature>
<organism evidence="9 10">
    <name type="scientific">Actinomyces lilanjuaniae</name>
    <dbReference type="NCBI Taxonomy" id="2321394"/>
    <lineage>
        <taxon>Bacteria</taxon>
        <taxon>Bacillati</taxon>
        <taxon>Actinomycetota</taxon>
        <taxon>Actinomycetes</taxon>
        <taxon>Actinomycetales</taxon>
        <taxon>Actinomycetaceae</taxon>
        <taxon>Actinomyces</taxon>
    </lineage>
</organism>
<dbReference type="InterPro" id="IPR051449">
    <property type="entry name" value="ABC-2_transporter_component"/>
</dbReference>
<evidence type="ECO:0000256" key="1">
    <source>
        <dbReference type="ARBA" id="ARBA00004651"/>
    </source>
</evidence>
<dbReference type="EMBL" id="CP032514">
    <property type="protein sequence ID" value="AYD89971.1"/>
    <property type="molecule type" value="Genomic_DNA"/>
</dbReference>
<dbReference type="Proteomes" id="UP000273001">
    <property type="component" value="Chromosome"/>
</dbReference>
<evidence type="ECO:0000256" key="3">
    <source>
        <dbReference type="ARBA" id="ARBA00022692"/>
    </source>
</evidence>
<feature type="transmembrane region" description="Helical" evidence="7">
    <location>
        <begin position="51"/>
        <end position="74"/>
    </location>
</feature>
<evidence type="ECO:0000256" key="6">
    <source>
        <dbReference type="SAM" id="MobiDB-lite"/>
    </source>
</evidence>
<keyword evidence="5 7" id="KW-0472">Membrane</keyword>
<accession>A0ABN5PNR7</accession>
<evidence type="ECO:0000256" key="4">
    <source>
        <dbReference type="ARBA" id="ARBA00022989"/>
    </source>
</evidence>
<name>A0ABN5PNR7_9ACTO</name>
<feature type="transmembrane region" description="Helical" evidence="7">
    <location>
        <begin position="383"/>
        <end position="405"/>
    </location>
</feature>
<dbReference type="RefSeq" id="WP_120204654.1">
    <property type="nucleotide sequence ID" value="NZ_CP032514.1"/>
</dbReference>
<evidence type="ECO:0000313" key="9">
    <source>
        <dbReference type="EMBL" id="AYD89971.1"/>
    </source>
</evidence>
<evidence type="ECO:0000259" key="8">
    <source>
        <dbReference type="Pfam" id="PF12698"/>
    </source>
</evidence>
<feature type="transmembrane region" description="Helical" evidence="7">
    <location>
        <begin position="337"/>
        <end position="363"/>
    </location>
</feature>
<evidence type="ECO:0000256" key="7">
    <source>
        <dbReference type="SAM" id="Phobius"/>
    </source>
</evidence>
<reference evidence="9 10" key="1">
    <citation type="submission" date="2018-09" db="EMBL/GenBank/DDBJ databases">
        <authorList>
            <person name="Li J."/>
        </authorList>
    </citation>
    <scope>NUCLEOTIDE SEQUENCE [LARGE SCALE GENOMIC DNA]</scope>
    <source>
        <strain evidence="9 10">2129</strain>
    </source>
</reference>
<dbReference type="PANTHER" id="PTHR30294:SF29">
    <property type="entry name" value="MULTIDRUG ABC TRANSPORTER PERMEASE YBHS-RELATED"/>
    <property type="match status" value="1"/>
</dbReference>
<dbReference type="InterPro" id="IPR013525">
    <property type="entry name" value="ABC2_TM"/>
</dbReference>
<feature type="transmembrane region" description="Helical" evidence="7">
    <location>
        <begin position="296"/>
        <end position="317"/>
    </location>
</feature>
<feature type="transmembrane region" description="Helical" evidence="7">
    <location>
        <begin position="212"/>
        <end position="234"/>
    </location>
</feature>
<keyword evidence="3 7" id="KW-0812">Transmembrane</keyword>
<feature type="domain" description="ABC-2 type transporter transmembrane" evidence="8">
    <location>
        <begin position="57"/>
        <end position="401"/>
    </location>
</feature>
<keyword evidence="4 7" id="KW-1133">Transmembrane helix</keyword>
<proteinExistence type="predicted"/>
<sequence>MPAAPRTAETSEQPRTTNQSGSHEQPAGAAVRGAWLVVAGREISVQLRSRTFLVTVVTTALGLMITISVSGFIASLMSGSGAGPTRVAVTDEAGARLVQRAQQLAEATEDAPRLEAREVADEAAARQDVLSGEAELAVVTEGGGSEVTLMVRSDPSSPQASLVAEAWAQLRLEDNASAQGVPMEALLEGTQVREVVLAPGEPSPGTVRLTGWVLTGLFYLLAVMFGAQLAQVVLEEKQNRVVEIIASLVPVRSLLYGKLVGSWVVSVVQVTAYACAALVGFWLRGSGVDLSRVSTVLVWFVVLLAAGLVGTNALWAVAGSMSTRSEDLAQTATPVTLLLMAVLPVGFLTTGPAATVLSFIPLANVAAMPTRMLAGGAAWWEPVLSLVITLAVFTPLLVMLATAVYRRSLMQTQGRLTMRQALRLPAD</sequence>
<comment type="subcellular location">
    <subcellularLocation>
        <location evidence="1">Cell membrane</location>
        <topology evidence="1">Multi-pass membrane protein</topology>
    </subcellularLocation>
</comment>
<gene>
    <name evidence="9" type="ORF">D5R93_07930</name>
</gene>
<dbReference type="Pfam" id="PF12698">
    <property type="entry name" value="ABC2_membrane_3"/>
    <property type="match status" value="1"/>
</dbReference>
<evidence type="ECO:0000313" key="10">
    <source>
        <dbReference type="Proteomes" id="UP000273001"/>
    </source>
</evidence>
<feature type="region of interest" description="Disordered" evidence="6">
    <location>
        <begin position="1"/>
        <end position="27"/>
    </location>
</feature>
<protein>
    <submittedName>
        <fullName evidence="9">ABC transporter permease</fullName>
    </submittedName>
</protein>
<keyword evidence="10" id="KW-1185">Reference proteome</keyword>